<dbReference type="InterPro" id="IPR032534">
    <property type="entry name" value="EcxA_zinc-bd"/>
</dbReference>
<dbReference type="Gene3D" id="3.40.390.10">
    <property type="entry name" value="Collagenase (Catalytic Domain)"/>
    <property type="match status" value="1"/>
</dbReference>
<dbReference type="InterPro" id="IPR024079">
    <property type="entry name" value="MetalloPept_cat_dom_sf"/>
</dbReference>
<gene>
    <name evidence="3" type="ORF">HY29_05605</name>
</gene>
<feature type="domain" description="DUF5117" evidence="2">
    <location>
        <begin position="116"/>
        <end position="302"/>
    </location>
</feature>
<evidence type="ECO:0000313" key="3">
    <source>
        <dbReference type="EMBL" id="KCZ51340.1"/>
    </source>
</evidence>
<dbReference type="eggNOG" id="COG1913">
    <property type="taxonomic scope" value="Bacteria"/>
</dbReference>
<dbReference type="Pfam" id="PF16313">
    <property type="entry name" value="DUF4953"/>
    <property type="match status" value="1"/>
</dbReference>
<dbReference type="InterPro" id="IPR034032">
    <property type="entry name" value="Zn_MMP-like_bac"/>
</dbReference>
<evidence type="ECO:0000259" key="2">
    <source>
        <dbReference type="Pfam" id="PF17148"/>
    </source>
</evidence>
<dbReference type="EMBL" id="AWFF01000087">
    <property type="protein sequence ID" value="KCZ51340.1"/>
    <property type="molecule type" value="Genomic_DNA"/>
</dbReference>
<dbReference type="CDD" id="cd04276">
    <property type="entry name" value="ZnMc_MMP_like_2"/>
    <property type="match status" value="1"/>
</dbReference>
<evidence type="ECO:0000313" key="4">
    <source>
        <dbReference type="Proteomes" id="UP000027037"/>
    </source>
</evidence>
<dbReference type="PANTHER" id="PTHR38478:SF1">
    <property type="entry name" value="ZINC DEPENDENT METALLOPROTEASE DOMAIN LIPOPROTEIN"/>
    <property type="match status" value="1"/>
</dbReference>
<proteinExistence type="predicted"/>
<name>A0A062U5C3_9PROT</name>
<dbReference type="PANTHER" id="PTHR38478">
    <property type="entry name" value="PEPTIDASE M1A AND M12B"/>
    <property type="match status" value="1"/>
</dbReference>
<reference evidence="3 4" key="1">
    <citation type="journal article" date="2014" name="Antonie Van Leeuwenhoek">
        <title>Hyphomonas beringensis sp. nov. and Hyphomonas chukchiensis sp. nov., isolated from surface seawater of the Bering Sea and Chukchi Sea.</title>
        <authorList>
            <person name="Li C."/>
            <person name="Lai Q."/>
            <person name="Li G."/>
            <person name="Dong C."/>
            <person name="Wang J."/>
            <person name="Liao Y."/>
            <person name="Shao Z."/>
        </authorList>
    </citation>
    <scope>NUCLEOTIDE SEQUENCE [LARGE SCALE GENOMIC DNA]</scope>
    <source>
        <strain evidence="3 4">25B14_1</strain>
    </source>
</reference>
<sequence length="857" mass="92355">MNPAAICGTVQAMFSNRERYFVRAFKGLVVSLLAALILPVAAAQSGDWEKETAKLVHKDGFVDLYLDSDGGRVLAAFPAPDEDGVSLRAIHSSGLTAGLGSNPIGLDRGLGDGGAILAFRKMGNKLVAQQENWSYRATADNPRERKSVRESFAQSFLWSGEIIGTGAEGELLVDMSSFLTRDALDVRASLRRHPKGGSFQLSQSLSMPDVSAALAFPDNVEFDAFLTLTSDDPKSEVWATAADPRSVTLVQHTSLVRLPDDGYTPRMFDPRSGTIDMPFYDFSAPLSGQVRQAFARRFRLEKQDPTAESSPAKEPIVFYVDSGAPKEIRDALIEGASWWAEAFEAAGFPDSYRVEVLPEGAHPLDARYNVIQWVHRQTRGWSYGGGVADPRTGEMLKANVILGSQRVRQDRMIFEGLAGASKTGTGAADDPVEISLSRIRQLAAHEVGHTLGFAHNFAASTNNRASVMDYPAPLVWVGQDGNLDFSDAYATGIGVWDKVSTMWLYRQYAPGTDEKAAGGDLLKSAYASGLRFVDDPQGRGVGTANPYASVWDNGADPVAALIEAMQVRKVALDRFGLDSVRAGQPTSHLRAVIVPVYLYHRYEIAAASKMIGGYDFRYSEKGDGGERGKVVPADQQRGALTALVATLDPAVLDMPDATLNLLTPALGSFGSGGGGAEYFPGTTGAQFDLLTAADTAATETLTALLNPARIGRLVEQERRNPKALTYEDVLREIEQALFESADTPRQAEILRREQMRYVSMLIDLAAGGQATPEITARTNAYLSALGRRVVSRSRKADPVDVATRDEIARRVLAHLDRPSLPAMPVSPAVDVPPGSPIGAGASEGCWHCDTTLLTEGP</sequence>
<dbReference type="AlphaFoldDB" id="A0A062U5C3"/>
<protein>
    <recommendedName>
        <fullName evidence="5">Peptidase</fullName>
    </recommendedName>
</protein>
<keyword evidence="4" id="KW-1185">Reference proteome</keyword>
<dbReference type="STRING" id="1280946.HY29_05605"/>
<dbReference type="SUPFAM" id="SSF55486">
    <property type="entry name" value="Metalloproteases ('zincins'), catalytic domain"/>
    <property type="match status" value="1"/>
</dbReference>
<comment type="caution">
    <text evidence="3">The sequence shown here is derived from an EMBL/GenBank/DDBJ whole genome shotgun (WGS) entry which is preliminary data.</text>
</comment>
<dbReference type="PATRIC" id="fig|1280946.3.peg.3218"/>
<dbReference type="GO" id="GO:0008237">
    <property type="term" value="F:metallopeptidase activity"/>
    <property type="evidence" value="ECO:0007669"/>
    <property type="project" value="InterPro"/>
</dbReference>
<dbReference type="Proteomes" id="UP000027037">
    <property type="component" value="Unassembled WGS sequence"/>
</dbReference>
<evidence type="ECO:0008006" key="5">
    <source>
        <dbReference type="Google" id="ProtNLM"/>
    </source>
</evidence>
<dbReference type="InterPro" id="IPR033413">
    <property type="entry name" value="DUF5117"/>
</dbReference>
<organism evidence="3 4">
    <name type="scientific">Hyphomonas beringensis</name>
    <dbReference type="NCBI Taxonomy" id="1280946"/>
    <lineage>
        <taxon>Bacteria</taxon>
        <taxon>Pseudomonadati</taxon>
        <taxon>Pseudomonadota</taxon>
        <taxon>Alphaproteobacteria</taxon>
        <taxon>Hyphomonadales</taxon>
        <taxon>Hyphomonadaceae</taxon>
        <taxon>Hyphomonas</taxon>
    </lineage>
</organism>
<evidence type="ECO:0000259" key="1">
    <source>
        <dbReference type="Pfam" id="PF16313"/>
    </source>
</evidence>
<dbReference type="Pfam" id="PF17148">
    <property type="entry name" value="DUF5117"/>
    <property type="match status" value="1"/>
</dbReference>
<feature type="domain" description="EcxA zinc-binding" evidence="1">
    <location>
        <begin position="430"/>
        <end position="742"/>
    </location>
</feature>
<accession>A0A062U5C3</accession>